<reference evidence="1" key="1">
    <citation type="submission" date="2022-03" db="EMBL/GenBank/DDBJ databases">
        <title>Draft genome sequence of Aduncisulcus paluster, a free-living microaerophilic Fornicata.</title>
        <authorList>
            <person name="Yuyama I."/>
            <person name="Kume K."/>
            <person name="Tamura T."/>
            <person name="Inagaki Y."/>
            <person name="Hashimoto T."/>
        </authorList>
    </citation>
    <scope>NUCLEOTIDE SEQUENCE</scope>
    <source>
        <strain evidence="1">NY0171</strain>
    </source>
</reference>
<dbReference type="Proteomes" id="UP001057375">
    <property type="component" value="Unassembled WGS sequence"/>
</dbReference>
<protein>
    <submittedName>
        <fullName evidence="1">Uncharacterized protein</fullName>
    </submittedName>
</protein>
<name>A0ABQ5KQR0_9EUKA</name>
<evidence type="ECO:0000313" key="2">
    <source>
        <dbReference type="Proteomes" id="UP001057375"/>
    </source>
</evidence>
<proteinExistence type="predicted"/>
<accession>A0ABQ5KQR0</accession>
<sequence length="129" mass="14736">MHSCLRQSGDRSCPFCGAEVETQNHALGHCLDFMDDYRTRHHKVRDGIIKSIHKISPSTPLLSEQYSDPYHRPDIKVDFSAPTFIEVAVTYADASVGSLESMFRKKKNKYRDIEDLIVVVLWYISSIAC</sequence>
<dbReference type="EMBL" id="BQXS01010873">
    <property type="protein sequence ID" value="GKT34822.1"/>
    <property type="molecule type" value="Genomic_DNA"/>
</dbReference>
<evidence type="ECO:0000313" key="1">
    <source>
        <dbReference type="EMBL" id="GKT34822.1"/>
    </source>
</evidence>
<keyword evidence="2" id="KW-1185">Reference proteome</keyword>
<organism evidence="1 2">
    <name type="scientific">Aduncisulcus paluster</name>
    <dbReference type="NCBI Taxonomy" id="2918883"/>
    <lineage>
        <taxon>Eukaryota</taxon>
        <taxon>Metamonada</taxon>
        <taxon>Carpediemonas-like organisms</taxon>
        <taxon>Aduncisulcus</taxon>
    </lineage>
</organism>
<comment type="caution">
    <text evidence="1">The sequence shown here is derived from an EMBL/GenBank/DDBJ whole genome shotgun (WGS) entry which is preliminary data.</text>
</comment>
<gene>
    <name evidence="1" type="ORF">ADUPG1_008104</name>
</gene>